<dbReference type="GO" id="GO:0008233">
    <property type="term" value="F:peptidase activity"/>
    <property type="evidence" value="ECO:0007669"/>
    <property type="project" value="UniProtKB-KW"/>
</dbReference>
<dbReference type="EMBL" id="CP154795">
    <property type="protein sequence ID" value="XAN07692.1"/>
    <property type="molecule type" value="Genomic_DNA"/>
</dbReference>
<evidence type="ECO:0000313" key="1">
    <source>
        <dbReference type="EMBL" id="XAN07692.1"/>
    </source>
</evidence>
<accession>A0ABZ3FQN8</accession>
<dbReference type="RefSeq" id="WP_425309146.1">
    <property type="nucleotide sequence ID" value="NZ_CP154795.1"/>
</dbReference>
<sequence length="216" mass="23447">MNLLRNAEWMRRLSVLADDERARQGHPDVATQHLLLGLVLLGGPVTSALREAGVTPEDVRRTFAAIHAERISGLGVHVTSADPHAPIPPLSERGEVAFSERALRLLKSVSYGAPEGASVALWTSLRVDPLTGVDEVLNRLGVDPLAVDEAVRAYAEQAPDETGLRARPGTRLELGYRYDFPVRRGGLLRMVRARVIAFAGGFYLRGKADDISRALG</sequence>
<keyword evidence="2" id="KW-1185">Reference proteome</keyword>
<proteinExistence type="predicted"/>
<organism evidence="1 2">
    <name type="scientific">Ammonicoccus fulvus</name>
    <dbReference type="NCBI Taxonomy" id="3138240"/>
    <lineage>
        <taxon>Bacteria</taxon>
        <taxon>Bacillati</taxon>
        <taxon>Actinomycetota</taxon>
        <taxon>Actinomycetes</taxon>
        <taxon>Propionibacteriales</taxon>
        <taxon>Propionibacteriaceae</taxon>
        <taxon>Ammonicoccus</taxon>
    </lineage>
</organism>
<dbReference type="GO" id="GO:0006508">
    <property type="term" value="P:proteolysis"/>
    <property type="evidence" value="ECO:0007669"/>
    <property type="project" value="UniProtKB-KW"/>
</dbReference>
<gene>
    <name evidence="1" type="ORF">AADG42_10400</name>
</gene>
<dbReference type="Proteomes" id="UP001442841">
    <property type="component" value="Chromosome"/>
</dbReference>
<name>A0ABZ3FQN8_9ACTN</name>
<reference evidence="1 2" key="1">
    <citation type="submission" date="2024-04" db="EMBL/GenBank/DDBJ databases">
        <title>Isolation of an actinomycete strain from pig manure.</title>
        <authorList>
            <person name="Gong T."/>
            <person name="Yu Z."/>
            <person name="An M."/>
            <person name="Wei C."/>
            <person name="Yang W."/>
            <person name="Liu L."/>
        </authorList>
    </citation>
    <scope>NUCLEOTIDE SEQUENCE [LARGE SCALE GENOMIC DNA]</scope>
    <source>
        <strain evidence="1 2">ZF39</strain>
    </source>
</reference>
<dbReference type="Gene3D" id="1.10.1780.10">
    <property type="entry name" value="Clp, N-terminal domain"/>
    <property type="match status" value="1"/>
</dbReference>
<protein>
    <submittedName>
        <fullName evidence="1">Clp protease N-terminal domain-containing protein</fullName>
    </submittedName>
</protein>
<keyword evidence="1" id="KW-0645">Protease</keyword>
<keyword evidence="1" id="KW-0378">Hydrolase</keyword>
<evidence type="ECO:0000313" key="2">
    <source>
        <dbReference type="Proteomes" id="UP001442841"/>
    </source>
</evidence>
<dbReference type="InterPro" id="IPR036628">
    <property type="entry name" value="Clp_N_dom_sf"/>
</dbReference>